<organism evidence="2 3">
    <name type="scientific">Rugamonas aquatica</name>
    <dbReference type="NCBI Taxonomy" id="2743357"/>
    <lineage>
        <taxon>Bacteria</taxon>
        <taxon>Pseudomonadati</taxon>
        <taxon>Pseudomonadota</taxon>
        <taxon>Betaproteobacteria</taxon>
        <taxon>Burkholderiales</taxon>
        <taxon>Oxalobacteraceae</taxon>
        <taxon>Telluria group</taxon>
        <taxon>Rugamonas</taxon>
    </lineage>
</organism>
<sequence>MLERLLAPYVSGSIPLPTECTRHLPYFKTLKIFDAESQDRSMLMREYLEEWYRASRREPYYDSHKRDDAFTGYWSWEAAAITYLLDIDDSSYRNAKFYPVDLVDFARSIQAPRFSEAKPEKQELRVKSGQECPKSGTWETLDIPLQQRKFAAGEIMQAENASYGITVWRYIGD</sequence>
<dbReference type="InterPro" id="IPR015025">
    <property type="entry name" value="PoNi_C"/>
</dbReference>
<protein>
    <submittedName>
        <fullName evidence="2">DUF1911 domain-containing protein</fullName>
    </submittedName>
</protein>
<evidence type="ECO:0000313" key="2">
    <source>
        <dbReference type="EMBL" id="MQA38132.1"/>
    </source>
</evidence>
<reference evidence="2 3" key="1">
    <citation type="submission" date="2019-10" db="EMBL/GenBank/DDBJ databases">
        <title>Two novel species isolated from a subtropical stream in China.</title>
        <authorList>
            <person name="Lu H."/>
        </authorList>
    </citation>
    <scope>NUCLEOTIDE SEQUENCE [LARGE SCALE GENOMIC DNA]</scope>
    <source>
        <strain evidence="2 3">FT29W</strain>
    </source>
</reference>
<proteinExistence type="predicted"/>
<dbReference type="Proteomes" id="UP000440498">
    <property type="component" value="Unassembled WGS sequence"/>
</dbReference>
<evidence type="ECO:0000313" key="3">
    <source>
        <dbReference type="Proteomes" id="UP000440498"/>
    </source>
</evidence>
<dbReference type="Pfam" id="PF08929">
    <property type="entry name" value="PoNi_C"/>
    <property type="match status" value="1"/>
</dbReference>
<keyword evidence="3" id="KW-1185">Reference proteome</keyword>
<evidence type="ECO:0000259" key="1">
    <source>
        <dbReference type="Pfam" id="PF08929"/>
    </source>
</evidence>
<dbReference type="EMBL" id="WHUG01000003">
    <property type="protein sequence ID" value="MQA38132.1"/>
    <property type="molecule type" value="Genomic_DNA"/>
</dbReference>
<name>A0A6A7MZF0_9BURK</name>
<feature type="domain" description="PoNi C-terminal" evidence="1">
    <location>
        <begin position="7"/>
        <end position="102"/>
    </location>
</feature>
<comment type="caution">
    <text evidence="2">The sequence shown here is derived from an EMBL/GenBank/DDBJ whole genome shotgun (WGS) entry which is preliminary data.</text>
</comment>
<dbReference type="InterPro" id="IPR028983">
    <property type="entry name" value="PA2201-like_C"/>
</dbReference>
<accession>A0A6A7MZF0</accession>
<dbReference type="AlphaFoldDB" id="A0A6A7MZF0"/>
<gene>
    <name evidence="2" type="ORF">GEV02_08230</name>
</gene>
<dbReference type="Gene3D" id="1.10.3920.10">
    <property type="entry name" value="PA2201 C-terminal domain-like"/>
    <property type="match status" value="1"/>
</dbReference>
<dbReference type="SUPFAM" id="SSF140731">
    <property type="entry name" value="PA2201 C-terminal domain-like"/>
    <property type="match status" value="1"/>
</dbReference>